<dbReference type="Proteomes" id="UP000521943">
    <property type="component" value="Unassembled WGS sequence"/>
</dbReference>
<name>A0A8H6LYM9_9AGAR</name>
<reference evidence="2 3" key="1">
    <citation type="submission" date="2020-07" db="EMBL/GenBank/DDBJ databases">
        <title>Comparative genomics of pyrophilous fungi reveals a link between fire events and developmental genes.</title>
        <authorList>
            <consortium name="DOE Joint Genome Institute"/>
            <person name="Steindorff A.S."/>
            <person name="Carver A."/>
            <person name="Calhoun S."/>
            <person name="Stillman K."/>
            <person name="Liu H."/>
            <person name="Lipzen A."/>
            <person name="Pangilinan J."/>
            <person name="Labutti K."/>
            <person name="Bruns T.D."/>
            <person name="Grigoriev I.V."/>
        </authorList>
    </citation>
    <scope>NUCLEOTIDE SEQUENCE [LARGE SCALE GENOMIC DNA]</scope>
    <source>
        <strain evidence="2 3">CBS 144469</strain>
    </source>
</reference>
<comment type="caution">
    <text evidence="2">The sequence shown here is derived from an EMBL/GenBank/DDBJ whole genome shotgun (WGS) entry which is preliminary data.</text>
</comment>
<organism evidence="2 3">
    <name type="scientific">Ephemerocybe angulata</name>
    <dbReference type="NCBI Taxonomy" id="980116"/>
    <lineage>
        <taxon>Eukaryota</taxon>
        <taxon>Fungi</taxon>
        <taxon>Dikarya</taxon>
        <taxon>Basidiomycota</taxon>
        <taxon>Agaricomycotina</taxon>
        <taxon>Agaricomycetes</taxon>
        <taxon>Agaricomycetidae</taxon>
        <taxon>Agaricales</taxon>
        <taxon>Agaricineae</taxon>
        <taxon>Psathyrellaceae</taxon>
        <taxon>Ephemerocybe</taxon>
    </lineage>
</organism>
<evidence type="ECO:0000313" key="2">
    <source>
        <dbReference type="EMBL" id="KAF6748938.1"/>
    </source>
</evidence>
<dbReference type="OrthoDB" id="3414897at2759"/>
<feature type="region of interest" description="Disordered" evidence="1">
    <location>
        <begin position="80"/>
        <end position="108"/>
    </location>
</feature>
<dbReference type="AlphaFoldDB" id="A0A8H6LYM9"/>
<sequence length="108" mass="11339">MAAVPTGGASLLVSVPDIISFSKTVYNNAAPLAKAILDNEENQTLAVAKDQFNKVKEDVDDIGNASKKIANLLDVIDKIKGGKTPDNSKLMDLPEKGGPVGRSYKSGP</sequence>
<evidence type="ECO:0000313" key="3">
    <source>
        <dbReference type="Proteomes" id="UP000521943"/>
    </source>
</evidence>
<protein>
    <submittedName>
        <fullName evidence="2">Uncharacterized protein</fullName>
    </submittedName>
</protein>
<dbReference type="EMBL" id="JACGCI010000067">
    <property type="protein sequence ID" value="KAF6748938.1"/>
    <property type="molecule type" value="Genomic_DNA"/>
</dbReference>
<evidence type="ECO:0000256" key="1">
    <source>
        <dbReference type="SAM" id="MobiDB-lite"/>
    </source>
</evidence>
<gene>
    <name evidence="2" type="ORF">DFP72DRAFT_915039</name>
</gene>
<proteinExistence type="predicted"/>
<accession>A0A8H6LYM9</accession>
<keyword evidence="3" id="KW-1185">Reference proteome</keyword>